<evidence type="ECO:0000256" key="4">
    <source>
        <dbReference type="ARBA" id="ARBA00022801"/>
    </source>
</evidence>
<feature type="region of interest" description="Disordered" evidence="6">
    <location>
        <begin position="110"/>
        <end position="159"/>
    </location>
</feature>
<evidence type="ECO:0000259" key="7">
    <source>
        <dbReference type="PROSITE" id="PS50235"/>
    </source>
</evidence>
<evidence type="ECO:0000256" key="6">
    <source>
        <dbReference type="SAM" id="MobiDB-lite"/>
    </source>
</evidence>
<keyword evidence="3" id="KW-0833">Ubl conjugation pathway</keyword>
<dbReference type="InterPro" id="IPR050164">
    <property type="entry name" value="Peptidase_C19"/>
</dbReference>
<dbReference type="GO" id="GO:0005634">
    <property type="term" value="C:nucleus"/>
    <property type="evidence" value="ECO:0007669"/>
    <property type="project" value="TreeGrafter"/>
</dbReference>
<evidence type="ECO:0000313" key="9">
    <source>
        <dbReference type="Proteomes" id="UP000230750"/>
    </source>
</evidence>
<comment type="caution">
    <text evidence="8">The sequence shown here is derived from an EMBL/GenBank/DDBJ whole genome shotgun (WGS) entry which is preliminary data.</text>
</comment>
<dbReference type="CDD" id="cd02257">
    <property type="entry name" value="Peptidase_C19"/>
    <property type="match status" value="1"/>
</dbReference>
<dbReference type="PROSITE" id="PS00972">
    <property type="entry name" value="USP_1"/>
    <property type="match status" value="1"/>
</dbReference>
<dbReference type="GO" id="GO:0005829">
    <property type="term" value="C:cytosol"/>
    <property type="evidence" value="ECO:0007669"/>
    <property type="project" value="TreeGrafter"/>
</dbReference>
<proteinExistence type="inferred from homology"/>
<reference evidence="8 9" key="1">
    <citation type="journal article" date="2017" name="PLoS Biol.">
        <title>The sea cucumber genome provides insights into morphological evolution and visceral regeneration.</title>
        <authorList>
            <person name="Zhang X."/>
            <person name="Sun L."/>
            <person name="Yuan J."/>
            <person name="Sun Y."/>
            <person name="Gao Y."/>
            <person name="Zhang L."/>
            <person name="Li S."/>
            <person name="Dai H."/>
            <person name="Hamel J.F."/>
            <person name="Liu C."/>
            <person name="Yu Y."/>
            <person name="Liu S."/>
            <person name="Lin W."/>
            <person name="Guo K."/>
            <person name="Jin S."/>
            <person name="Xu P."/>
            <person name="Storey K.B."/>
            <person name="Huan P."/>
            <person name="Zhang T."/>
            <person name="Zhou Y."/>
            <person name="Zhang J."/>
            <person name="Lin C."/>
            <person name="Li X."/>
            <person name="Xing L."/>
            <person name="Huo D."/>
            <person name="Sun M."/>
            <person name="Wang L."/>
            <person name="Mercier A."/>
            <person name="Li F."/>
            <person name="Yang H."/>
            <person name="Xiang J."/>
        </authorList>
    </citation>
    <scope>NUCLEOTIDE SEQUENCE [LARGE SCALE GENOMIC DNA]</scope>
    <source>
        <strain evidence="8">Shaxun</strain>
        <tissue evidence="8">Muscle</tissue>
    </source>
</reference>
<dbReference type="GO" id="GO:0006508">
    <property type="term" value="P:proteolysis"/>
    <property type="evidence" value="ECO:0007669"/>
    <property type="project" value="UniProtKB-KW"/>
</dbReference>
<dbReference type="Gene3D" id="2.30.29.180">
    <property type="entry name" value="Ubiquitin carboxyl-terminal hydrolase 26/29/37, pleckstrin homology-like domain"/>
    <property type="match status" value="1"/>
</dbReference>
<evidence type="ECO:0000256" key="1">
    <source>
        <dbReference type="ARBA" id="ARBA00009085"/>
    </source>
</evidence>
<evidence type="ECO:0000256" key="5">
    <source>
        <dbReference type="ARBA" id="ARBA00022807"/>
    </source>
</evidence>
<dbReference type="GO" id="GO:0016579">
    <property type="term" value="P:protein deubiquitination"/>
    <property type="evidence" value="ECO:0007669"/>
    <property type="project" value="InterPro"/>
</dbReference>
<dbReference type="PANTHER" id="PTHR24006">
    <property type="entry name" value="UBIQUITIN CARBOXYL-TERMINAL HYDROLASE"/>
    <property type="match status" value="1"/>
</dbReference>
<dbReference type="Gene3D" id="3.90.70.10">
    <property type="entry name" value="Cysteine proteinases"/>
    <property type="match status" value="1"/>
</dbReference>
<feature type="compositionally biased region" description="Basic and acidic residues" evidence="6">
    <location>
        <begin position="635"/>
        <end position="656"/>
    </location>
</feature>
<dbReference type="STRING" id="307972.A0A2G8JD66"/>
<dbReference type="GO" id="GO:0004843">
    <property type="term" value="F:cysteine-type deubiquitinase activity"/>
    <property type="evidence" value="ECO:0007669"/>
    <property type="project" value="InterPro"/>
</dbReference>
<organism evidence="8 9">
    <name type="scientific">Stichopus japonicus</name>
    <name type="common">Sea cucumber</name>
    <dbReference type="NCBI Taxonomy" id="307972"/>
    <lineage>
        <taxon>Eukaryota</taxon>
        <taxon>Metazoa</taxon>
        <taxon>Echinodermata</taxon>
        <taxon>Eleutherozoa</taxon>
        <taxon>Echinozoa</taxon>
        <taxon>Holothuroidea</taxon>
        <taxon>Aspidochirotacea</taxon>
        <taxon>Aspidochirotida</taxon>
        <taxon>Stichopodidae</taxon>
        <taxon>Apostichopus</taxon>
    </lineage>
</organism>
<feature type="region of interest" description="Disordered" evidence="6">
    <location>
        <begin position="626"/>
        <end position="673"/>
    </location>
</feature>
<keyword evidence="5" id="KW-0788">Thiol protease</keyword>
<dbReference type="EMBL" id="MRZV01002447">
    <property type="protein sequence ID" value="PIK33688.1"/>
    <property type="molecule type" value="Genomic_DNA"/>
</dbReference>
<dbReference type="Pfam" id="PF00443">
    <property type="entry name" value="UCH"/>
    <property type="match status" value="1"/>
</dbReference>
<comment type="similarity">
    <text evidence="1">Belongs to the peptidase C19 family.</text>
</comment>
<keyword evidence="2" id="KW-0645">Protease</keyword>
<dbReference type="InterPro" id="IPR038765">
    <property type="entry name" value="Papain-like_cys_pep_sf"/>
</dbReference>
<accession>A0A2G8JD66</accession>
<gene>
    <name evidence="8" type="ORF">BSL78_29496</name>
</gene>
<keyword evidence="9" id="KW-1185">Reference proteome</keyword>
<dbReference type="InterPro" id="IPR032069">
    <property type="entry name" value="USP37-like_PH"/>
</dbReference>
<sequence>MTSELNELTLHTVTGNVKYSGVDYGSQNWKSGGLQIFQRDNGKTFCRMFFSTGNQKTFPLSNNIRRVISIASNPRRCLIQLKSGCNIVIDKGREPLVVKLREIVETLDSKKAPNGHMNGLKRSPHGAARNGQLSKSPSVKKVKSIQQSPRLFSQVGNSDQKSPISIEDFENEPVTKLPLFSDVDDVGVDKENMGEVMLASSESGNKRTPYQMRKEEGEIFSWHLVRRNLLTPKRRKMLHGLCDKSLSGHHSVSKVMSSFLSRPIKYVFLAVSFRNKRQSCRSIVYGRGMSMSNYASVDNFKSYRSNLSKSPGPQLFSPSAKKPSSFRTFSFKPKTAAKFVSRNNLPQKTLQGFSNLGNTCYMNAILQSLYGLESLRNELVHSEASQNFQPESLSYAIKVLFIAKLQNKPRDVISKLLLRVKDAISKSATRFSGYLQHDAQEFLCQCMDQLNEDTQKLNKFLSEGLGNKPLPRQLKLSSPTSDNVEFTVVHTIRCLECGESITKEEMFHDLSLDMPKPSAFYPSTIQVALDKFFESEDISYSCEKCKGKQARLSHKFSKLSRYIILNLKRYMYRLDSSQNGKVQKEIEIPRYLTLSRHCMAAVEKPCNGEATPTDEMAMLLTSSPRRKLSFDAGDGGERRDKHVKRQRLDMDQKDALDENDQVVLISEADSEEE</sequence>
<dbReference type="PANTHER" id="PTHR24006:SF915">
    <property type="entry name" value="UBIQUITIN CARBOXYL-TERMINAL HYDROLASE-RELATED"/>
    <property type="match status" value="1"/>
</dbReference>
<keyword evidence="4 8" id="KW-0378">Hydrolase</keyword>
<dbReference type="AlphaFoldDB" id="A0A2G8JD66"/>
<evidence type="ECO:0000256" key="2">
    <source>
        <dbReference type="ARBA" id="ARBA00022670"/>
    </source>
</evidence>
<protein>
    <submittedName>
        <fullName evidence="8">Putative ubiquitin carboxyl-terminal hydrolase 37 isoform X2</fullName>
    </submittedName>
</protein>
<dbReference type="InterPro" id="IPR028889">
    <property type="entry name" value="USP"/>
</dbReference>
<name>A0A2G8JD66_STIJA</name>
<dbReference type="InterPro" id="IPR018200">
    <property type="entry name" value="USP_CS"/>
</dbReference>
<dbReference type="Pfam" id="PF16674">
    <property type="entry name" value="UCH_N"/>
    <property type="match status" value="1"/>
</dbReference>
<dbReference type="GO" id="GO:0000082">
    <property type="term" value="P:G1/S transition of mitotic cell cycle"/>
    <property type="evidence" value="ECO:0007669"/>
    <property type="project" value="TreeGrafter"/>
</dbReference>
<dbReference type="PROSITE" id="PS50235">
    <property type="entry name" value="USP_3"/>
    <property type="match status" value="1"/>
</dbReference>
<feature type="compositionally biased region" description="Polar residues" evidence="6">
    <location>
        <begin position="150"/>
        <end position="159"/>
    </location>
</feature>
<feature type="domain" description="USP" evidence="7">
    <location>
        <begin position="351"/>
        <end position="673"/>
    </location>
</feature>
<dbReference type="Proteomes" id="UP000230750">
    <property type="component" value="Unassembled WGS sequence"/>
</dbReference>
<dbReference type="OrthoDB" id="289038at2759"/>
<dbReference type="SUPFAM" id="SSF54001">
    <property type="entry name" value="Cysteine proteinases"/>
    <property type="match status" value="1"/>
</dbReference>
<dbReference type="InterPro" id="IPR038093">
    <property type="entry name" value="USP37-like_PH_sf"/>
</dbReference>
<evidence type="ECO:0000313" key="8">
    <source>
        <dbReference type="EMBL" id="PIK33688.1"/>
    </source>
</evidence>
<dbReference type="InterPro" id="IPR001394">
    <property type="entry name" value="Peptidase_C19_UCH"/>
</dbReference>
<evidence type="ECO:0000256" key="3">
    <source>
        <dbReference type="ARBA" id="ARBA00022786"/>
    </source>
</evidence>